<dbReference type="GO" id="GO:0006281">
    <property type="term" value="P:DNA repair"/>
    <property type="evidence" value="ECO:0007669"/>
    <property type="project" value="UniProtKB-UniRule"/>
</dbReference>
<dbReference type="Gene3D" id="3.40.1360.10">
    <property type="match status" value="1"/>
</dbReference>
<dbReference type="EMBL" id="CP006934">
    <property type="protein sequence ID" value="AHI53420.1"/>
    <property type="molecule type" value="Genomic_DNA"/>
</dbReference>
<reference evidence="9 10" key="1">
    <citation type="journal article" date="2014" name="Genome Biol. Evol.">
        <title>Molecular evolution of the substrate utilization strategies and putative virulence factors in mosquito-associated Spiroplasma species.</title>
        <authorList>
            <person name="Chang T.H."/>
            <person name="Lo W.S."/>
            <person name="Ku C."/>
            <person name="Chen L.L."/>
            <person name="Kuo C.H."/>
        </authorList>
    </citation>
    <scope>NUCLEOTIDE SEQUENCE [LARGE SCALE GENOMIC DNA]</scope>
    <source>
        <strain evidence="9">Ar-1343</strain>
    </source>
</reference>
<feature type="domain" description="Toprim" evidence="8">
    <location>
        <begin position="78"/>
        <end position="171"/>
    </location>
</feature>
<comment type="function">
    <text evidence="7">May play a role in DNA repair. It seems to be involved in an RecBC-independent recombinational process of DNA repair. It may act with RecF and RecO.</text>
</comment>
<evidence type="ECO:0000256" key="7">
    <source>
        <dbReference type="HAMAP-Rule" id="MF_00017"/>
    </source>
</evidence>
<dbReference type="HOGENOM" id="CLU_060739_1_1_14"/>
<dbReference type="eggNOG" id="COG0353">
    <property type="taxonomic scope" value="Bacteria"/>
</dbReference>
<evidence type="ECO:0000256" key="4">
    <source>
        <dbReference type="ARBA" id="ARBA00022833"/>
    </source>
</evidence>
<dbReference type="AlphaFoldDB" id="W6A953"/>
<gene>
    <name evidence="7 9" type="primary">recR</name>
    <name evidence="9" type="ORF">SSABA_v1c00080</name>
</gene>
<evidence type="ECO:0000256" key="3">
    <source>
        <dbReference type="ARBA" id="ARBA00022771"/>
    </source>
</evidence>
<name>W6A953_9MOLU</name>
<evidence type="ECO:0000256" key="1">
    <source>
        <dbReference type="ARBA" id="ARBA00022723"/>
    </source>
</evidence>
<proteinExistence type="inferred from homology"/>
<dbReference type="GO" id="GO:0008270">
    <property type="term" value="F:zinc ion binding"/>
    <property type="evidence" value="ECO:0007669"/>
    <property type="project" value="UniProtKB-KW"/>
</dbReference>
<dbReference type="InterPro" id="IPR034137">
    <property type="entry name" value="TOPRIM_RecR"/>
</dbReference>
<dbReference type="PATRIC" id="fig|1276257.3.peg.8"/>
<dbReference type="InterPro" id="IPR006171">
    <property type="entry name" value="TOPRIM_dom"/>
</dbReference>
<sequence>MKDSKIEELIYNLSLNKGFSKKNSERIIFDLITSKDRIVKFKDIINYIEESLSECPICFYYTENQICEICQNSQRDKNQICVVSSISDAHTIEKSNLFKGVYHVLKGEINLNKNKTPDKLTINELLSRVNENSEVILALNSTFEGEVTANFIAGILRKKTKKITRIAKGIPFGGMLDYIDDTTLKIAIKNREKYED</sequence>
<dbReference type="RefSeq" id="WP_025250561.1">
    <property type="nucleotide sequence ID" value="NZ_CP006934.1"/>
</dbReference>
<keyword evidence="2 7" id="KW-0227">DNA damage</keyword>
<dbReference type="KEGG" id="ssab:SSABA_v1c00080"/>
<dbReference type="PROSITE" id="PS50880">
    <property type="entry name" value="TOPRIM"/>
    <property type="match status" value="1"/>
</dbReference>
<keyword evidence="1 7" id="KW-0479">Metal-binding</keyword>
<feature type="zinc finger region" description="C4-type" evidence="7">
    <location>
        <begin position="55"/>
        <end position="70"/>
    </location>
</feature>
<dbReference type="Pfam" id="PF02132">
    <property type="entry name" value="RecR_ZnF"/>
    <property type="match status" value="1"/>
</dbReference>
<keyword evidence="5 7" id="KW-0233">DNA recombination</keyword>
<dbReference type="Gene3D" id="6.10.250.240">
    <property type="match status" value="1"/>
</dbReference>
<accession>W6A953</accession>
<dbReference type="InterPro" id="IPR000093">
    <property type="entry name" value="DNA_Rcmb_RecR"/>
</dbReference>
<protein>
    <recommendedName>
        <fullName evidence="7">Recombination protein RecR</fullName>
    </recommendedName>
</protein>
<comment type="similarity">
    <text evidence="7">Belongs to the RecR family.</text>
</comment>
<dbReference type="NCBIfam" id="TIGR00615">
    <property type="entry name" value="recR"/>
    <property type="match status" value="1"/>
</dbReference>
<dbReference type="InterPro" id="IPR023627">
    <property type="entry name" value="Rcmb_RecR"/>
</dbReference>
<evidence type="ECO:0000256" key="2">
    <source>
        <dbReference type="ARBA" id="ARBA00022763"/>
    </source>
</evidence>
<dbReference type="Proteomes" id="UP000019265">
    <property type="component" value="Chromosome"/>
</dbReference>
<evidence type="ECO:0000256" key="5">
    <source>
        <dbReference type="ARBA" id="ARBA00023172"/>
    </source>
</evidence>
<dbReference type="PANTHER" id="PTHR30446:SF0">
    <property type="entry name" value="RECOMBINATION PROTEIN RECR"/>
    <property type="match status" value="1"/>
</dbReference>
<dbReference type="GO" id="GO:0006310">
    <property type="term" value="P:DNA recombination"/>
    <property type="evidence" value="ECO:0007669"/>
    <property type="project" value="UniProtKB-UniRule"/>
</dbReference>
<dbReference type="PANTHER" id="PTHR30446">
    <property type="entry name" value="RECOMBINATION PROTEIN RECR"/>
    <property type="match status" value="1"/>
</dbReference>
<dbReference type="Pfam" id="PF13662">
    <property type="entry name" value="Toprim_4"/>
    <property type="match status" value="1"/>
</dbReference>
<dbReference type="HAMAP" id="MF_00017">
    <property type="entry name" value="RecR"/>
    <property type="match status" value="1"/>
</dbReference>
<keyword evidence="10" id="KW-1185">Reference proteome</keyword>
<keyword evidence="4 7" id="KW-0862">Zinc</keyword>
<evidence type="ECO:0000256" key="6">
    <source>
        <dbReference type="ARBA" id="ARBA00023204"/>
    </source>
</evidence>
<dbReference type="SMART" id="SM00493">
    <property type="entry name" value="TOPRIM"/>
    <property type="match status" value="1"/>
</dbReference>
<evidence type="ECO:0000313" key="9">
    <source>
        <dbReference type="EMBL" id="AHI53420.1"/>
    </source>
</evidence>
<dbReference type="CDD" id="cd01025">
    <property type="entry name" value="TOPRIM_recR"/>
    <property type="match status" value="1"/>
</dbReference>
<dbReference type="Pfam" id="PF21175">
    <property type="entry name" value="RecR_C"/>
    <property type="match status" value="1"/>
</dbReference>
<organism evidence="9 10">
    <name type="scientific">Spiroplasma sabaudiense Ar-1343</name>
    <dbReference type="NCBI Taxonomy" id="1276257"/>
    <lineage>
        <taxon>Bacteria</taxon>
        <taxon>Bacillati</taxon>
        <taxon>Mycoplasmatota</taxon>
        <taxon>Mollicutes</taxon>
        <taxon>Entomoplasmatales</taxon>
        <taxon>Spiroplasmataceae</taxon>
        <taxon>Spiroplasma</taxon>
    </lineage>
</organism>
<dbReference type="STRING" id="1276257.SSABA_v1c00080"/>
<keyword evidence="6 7" id="KW-0234">DNA repair</keyword>
<evidence type="ECO:0000259" key="8">
    <source>
        <dbReference type="PROSITE" id="PS50880"/>
    </source>
</evidence>
<dbReference type="OrthoDB" id="9802672at2"/>
<dbReference type="PROSITE" id="PS01300">
    <property type="entry name" value="RECR"/>
    <property type="match status" value="1"/>
</dbReference>
<evidence type="ECO:0000313" key="10">
    <source>
        <dbReference type="Proteomes" id="UP000019265"/>
    </source>
</evidence>
<keyword evidence="3 7" id="KW-0863">Zinc-finger</keyword>
<dbReference type="InterPro" id="IPR015967">
    <property type="entry name" value="Rcmb_RecR_Znf"/>
</dbReference>
<dbReference type="GO" id="GO:0003677">
    <property type="term" value="F:DNA binding"/>
    <property type="evidence" value="ECO:0007669"/>
    <property type="project" value="UniProtKB-UniRule"/>
</dbReference>
<dbReference type="SUPFAM" id="SSF111304">
    <property type="entry name" value="Recombination protein RecR"/>
    <property type="match status" value="1"/>
</dbReference>